<feature type="transmembrane region" description="Helical" evidence="1">
    <location>
        <begin position="47"/>
        <end position="63"/>
    </location>
</feature>
<dbReference type="HOGENOM" id="CLU_2840823_0_0_10"/>
<evidence type="ECO:0008006" key="6">
    <source>
        <dbReference type="Google" id="ProtNLM"/>
    </source>
</evidence>
<evidence type="ECO:0000313" key="2">
    <source>
        <dbReference type="EMBL" id="MDT6977678.1"/>
    </source>
</evidence>
<dbReference type="EMBL" id="JAVFHL010000001">
    <property type="protein sequence ID" value="MDT6977678.1"/>
    <property type="molecule type" value="Genomic_DNA"/>
</dbReference>
<accession>A0A2M9V6P0</accession>
<organism evidence="3 4">
    <name type="scientific">Bacteroides fragilis</name>
    <dbReference type="NCBI Taxonomy" id="817"/>
    <lineage>
        <taxon>Bacteria</taxon>
        <taxon>Pseudomonadati</taxon>
        <taxon>Bacteroidota</taxon>
        <taxon>Bacteroidia</taxon>
        <taxon>Bacteroidales</taxon>
        <taxon>Bacteroidaceae</taxon>
        <taxon>Bacteroides</taxon>
    </lineage>
</organism>
<protein>
    <recommendedName>
        <fullName evidence="6">Transmembrane protein</fullName>
    </recommendedName>
</protein>
<accession>F7LSR4</accession>
<keyword evidence="1" id="KW-0812">Transmembrane</keyword>
<reference evidence="2 5" key="4">
    <citation type="submission" date="2023-08" db="EMBL/GenBank/DDBJ databases">
        <authorList>
            <person name="Du M."/>
            <person name="Liu C."/>
            <person name="Liu S.-J."/>
        </authorList>
    </citation>
    <scope>NUCLEOTIDE SEQUENCE [LARGE SCALE GENOMIC DNA]</scope>
    <source>
        <strain evidence="2 5">GS077</strain>
    </source>
</reference>
<reference evidence="3" key="2">
    <citation type="submission" date="2017-10" db="EMBL/GenBank/DDBJ databases">
        <authorList>
            <person name="Banno H."/>
            <person name="Chua N.-H."/>
        </authorList>
    </citation>
    <scope>NUCLEOTIDE SEQUENCE</scope>
    <source>
        <strain evidence="3">12905</strain>
    </source>
</reference>
<dbReference type="AlphaFoldDB" id="F7LSR4"/>
<dbReference type="Proteomes" id="UP000231846">
    <property type="component" value="Unassembled WGS sequence"/>
</dbReference>
<keyword evidence="1" id="KW-1133">Transmembrane helix</keyword>
<evidence type="ECO:0000313" key="5">
    <source>
        <dbReference type="Proteomes" id="UP001258434"/>
    </source>
</evidence>
<reference evidence="3 4" key="1">
    <citation type="journal article" date="2017" name="MBio">
        <title>Gut Symbiont Bacteroides fragilis Secretes a Eukaryotic-Like Ubiquitin Protein That Mediates Intraspecies Antagonism.</title>
        <authorList>
            <person name="Chatzidaki-Livanis M."/>
            <person name="Coyne M.J."/>
            <person name="Roelofs K.G."/>
            <person name="Gentyala R.R."/>
            <person name="Caldwell J.M."/>
            <person name="Comstock L.E."/>
        </authorList>
    </citation>
    <scope>NUCLEOTIDE SEQUENCE [LARGE SCALE GENOMIC DNA]</scope>
    <source>
        <strain evidence="3 4">12905</strain>
    </source>
</reference>
<reference evidence="5" key="3">
    <citation type="submission" date="2023-07" db="EMBL/GenBank/DDBJ databases">
        <title>A gut symbiont ubiquitin homologue binds and inactivates peptidyl-prolyl isomerase to mediate the interbacterial arms race in the human gut.</title>
        <authorList>
            <person name="Jiang K."/>
            <person name="Li W."/>
            <person name="Tong M."/>
            <person name="Xu J."/>
            <person name="Chen Z."/>
            <person name="Yang Y."/>
            <person name="Zang Y."/>
            <person name="Jiao X."/>
            <person name="Liu C."/>
            <person name="Lim B."/>
            <person name="Jiang X."/>
            <person name="Wang J."/>
            <person name="Wu D."/>
            <person name="Wang M."/>
            <person name="Liu S.-J."/>
            <person name="Shao F."/>
            <person name="Gao X."/>
        </authorList>
    </citation>
    <scope>NUCLEOTIDE SEQUENCE [LARGE SCALE GENOMIC DNA]</scope>
    <source>
        <strain evidence="5">GS077</strain>
    </source>
</reference>
<dbReference type="Proteomes" id="UP001258434">
    <property type="component" value="Unassembled WGS sequence"/>
</dbReference>
<comment type="caution">
    <text evidence="3">The sequence shown here is derived from an EMBL/GenBank/DDBJ whole genome shotgun (WGS) entry which is preliminary data.</text>
</comment>
<name>F7LSR4_BACFG</name>
<dbReference type="EMBL" id="PDCW01000015">
    <property type="protein sequence ID" value="PJY74330.1"/>
    <property type="molecule type" value="Genomic_DNA"/>
</dbReference>
<gene>
    <name evidence="2" type="ORF">BFGS077_002983</name>
    <name evidence="3" type="ORF">CQW34_02377</name>
</gene>
<proteinExistence type="predicted"/>
<evidence type="ECO:0000256" key="1">
    <source>
        <dbReference type="SAM" id="Phobius"/>
    </source>
</evidence>
<evidence type="ECO:0000313" key="3">
    <source>
        <dbReference type="EMBL" id="PJY74330.1"/>
    </source>
</evidence>
<keyword evidence="1" id="KW-0472">Membrane</keyword>
<evidence type="ECO:0000313" key="4">
    <source>
        <dbReference type="Proteomes" id="UP000231846"/>
    </source>
</evidence>
<reference evidence="2" key="5">
    <citation type="submission" date="2024-03" db="EMBL/GenBank/DDBJ databases">
        <title>A gut symbiont ubiquitin homologue binds and inactivates peptidyl-prolyl isomerase to mediate the interbacterial arms race in the human gut.</title>
        <authorList>
            <person name="Jiang K."/>
            <person name="Li W."/>
            <person name="Tong M."/>
            <person name="Xu J."/>
            <person name="Chen Z."/>
            <person name="Yang Y."/>
            <person name="Zang Y."/>
            <person name="Jiao X."/>
            <person name="Liu C."/>
            <person name="Lim B."/>
            <person name="Jiang X."/>
            <person name="Wang J."/>
            <person name="Wu D."/>
            <person name="Wang M."/>
            <person name="Liu S.-J."/>
            <person name="Shao F."/>
            <person name="Gao X."/>
        </authorList>
    </citation>
    <scope>NUCLEOTIDE SEQUENCE</scope>
    <source>
        <strain evidence="2">GS077</strain>
    </source>
</reference>
<sequence length="65" mass="7607">MRRTFYHGVSQSLFLLMINDRKSTPCYSVSSVVSFDIPVLNEMSETFVIFCLLCLWYICCLCIRL</sequence>